<dbReference type="Gene3D" id="3.30.2040.10">
    <property type="entry name" value="PSTPO5379-like domain"/>
    <property type="match status" value="1"/>
</dbReference>
<keyword evidence="6" id="KW-1185">Reference proteome</keyword>
<gene>
    <name evidence="5" type="ORF">FHS37_004584</name>
</gene>
<evidence type="ECO:0000313" key="5">
    <source>
        <dbReference type="EMBL" id="MBB4900513.1"/>
    </source>
</evidence>
<dbReference type="Proteomes" id="UP000579523">
    <property type="component" value="Unassembled WGS sequence"/>
</dbReference>
<protein>
    <recommendedName>
        <fullName evidence="3">Putative hydro-lyase FHS37_004584</fullName>
        <ecNumber evidence="3">4.2.1.-</ecNumber>
    </recommendedName>
</protein>
<dbReference type="GO" id="GO:0016829">
    <property type="term" value="F:lyase activity"/>
    <property type="evidence" value="ECO:0007669"/>
    <property type="project" value="UniProtKB-KW"/>
</dbReference>
<evidence type="ECO:0000256" key="1">
    <source>
        <dbReference type="ARBA" id="ARBA00007896"/>
    </source>
</evidence>
<evidence type="ECO:0000313" key="6">
    <source>
        <dbReference type="Proteomes" id="UP000579523"/>
    </source>
</evidence>
<evidence type="ECO:0000256" key="2">
    <source>
        <dbReference type="ARBA" id="ARBA00023239"/>
    </source>
</evidence>
<proteinExistence type="inferred from homology"/>
<comment type="caution">
    <text evidence="5">The sequence shown here is derived from an EMBL/GenBank/DDBJ whole genome shotgun (WGS) entry which is preliminary data.</text>
</comment>
<dbReference type="Pfam" id="PF07286">
    <property type="entry name" value="D-Glu_cyclase"/>
    <property type="match status" value="1"/>
</dbReference>
<dbReference type="PIRSF" id="PIRSF029755">
    <property type="entry name" value="UCP029755"/>
    <property type="match status" value="1"/>
</dbReference>
<dbReference type="HAMAP" id="MF_01830">
    <property type="entry name" value="Hydro_lyase"/>
    <property type="match status" value="1"/>
</dbReference>
<keyword evidence="2 3" id="KW-0456">Lyase</keyword>
<reference evidence="5 6" key="1">
    <citation type="submission" date="2020-08" db="EMBL/GenBank/DDBJ databases">
        <title>Genomic Encyclopedia of Type Strains, Phase III (KMG-III): the genomes of soil and plant-associated and newly described type strains.</title>
        <authorList>
            <person name="Whitman W."/>
        </authorList>
    </citation>
    <scope>NUCLEOTIDE SEQUENCE [LARGE SCALE GENOMIC DNA]</scope>
    <source>
        <strain evidence="5 6">CECT 3273</strain>
    </source>
</reference>
<dbReference type="InterPro" id="IPR038021">
    <property type="entry name" value="Putative_hydro-lyase"/>
</dbReference>
<evidence type="ECO:0000256" key="3">
    <source>
        <dbReference type="HAMAP-Rule" id="MF_01830"/>
    </source>
</evidence>
<dbReference type="NCBIfam" id="NF003969">
    <property type="entry name" value="PRK05463.1"/>
    <property type="match status" value="1"/>
</dbReference>
<dbReference type="InterPro" id="IPR016938">
    <property type="entry name" value="UPF0317"/>
</dbReference>
<dbReference type="FunFam" id="3.30.2040.10:FF:000001">
    <property type="entry name" value="D-glutamate cyclase, mitochondrial"/>
    <property type="match status" value="1"/>
</dbReference>
<comment type="similarity">
    <text evidence="1 3">Belongs to the D-glutamate cyclase family.</text>
</comment>
<dbReference type="RefSeq" id="WP_184824173.1">
    <property type="nucleotide sequence ID" value="NZ_BMTK01000003.1"/>
</dbReference>
<organism evidence="5 6">
    <name type="scientific">Streptomyces griseomycini</name>
    <dbReference type="NCBI Taxonomy" id="66895"/>
    <lineage>
        <taxon>Bacteria</taxon>
        <taxon>Bacillati</taxon>
        <taxon>Actinomycetota</taxon>
        <taxon>Actinomycetes</taxon>
        <taxon>Kitasatosporales</taxon>
        <taxon>Streptomycetaceae</taxon>
        <taxon>Streptomyces</taxon>
    </lineage>
</organism>
<dbReference type="Gene3D" id="3.40.1640.10">
    <property type="entry name" value="PSTPO5379-like"/>
    <property type="match status" value="1"/>
</dbReference>
<dbReference type="SUPFAM" id="SSF160920">
    <property type="entry name" value="PSTPO5379-like"/>
    <property type="match status" value="1"/>
</dbReference>
<feature type="region of interest" description="Disordered" evidence="4">
    <location>
        <begin position="1"/>
        <end position="21"/>
    </location>
</feature>
<sequence>MNHTDDRPPTTVGDRPVALADGQAHAWTPRTARIRFREGLAGPTAGVAAGHTQANLISVPADWAYDMLLFCQRNPKPCPVLDVTDAGSVTTVLAEDADLRTDLPRYRVWENGELVDEPTDVRAHWRGDLVSFLIGCSFTFEWALTAAGVPVRHVEQGRNVPMYVTSWQCRPAGRLRGPLVVSMRPVPPAHLSAAIRESSLLPAVHGGPVHCGDPAALGIDDLGRPDFGDPVDLEPDDIPVFWACGVTPQAAVTASRPPFAITHAPGQMFLSDARDEQFRVV</sequence>
<dbReference type="AlphaFoldDB" id="A0A7W7PSJ6"/>
<dbReference type="EC" id="4.2.1.-" evidence="3"/>
<accession>A0A7W7PSJ6</accession>
<name>A0A7W7PSJ6_9ACTN</name>
<dbReference type="EMBL" id="JACHJI010000008">
    <property type="protein sequence ID" value="MBB4900513.1"/>
    <property type="molecule type" value="Genomic_DNA"/>
</dbReference>
<dbReference type="InterPro" id="IPR009906">
    <property type="entry name" value="D-Glu_cyclase"/>
</dbReference>
<evidence type="ECO:0000256" key="4">
    <source>
        <dbReference type="SAM" id="MobiDB-lite"/>
    </source>
</evidence>
<dbReference type="PANTHER" id="PTHR32022:SF10">
    <property type="entry name" value="D-GLUTAMATE CYCLASE, MITOCHONDRIAL"/>
    <property type="match status" value="1"/>
</dbReference>
<dbReference type="PANTHER" id="PTHR32022">
    <property type="entry name" value="D-GLUTAMATE CYCLASE, MITOCHONDRIAL"/>
    <property type="match status" value="1"/>
</dbReference>